<dbReference type="InterPro" id="IPR006050">
    <property type="entry name" value="DNA_photolyase_N"/>
</dbReference>
<keyword evidence="5 6" id="KW-0157">Chromophore</keyword>
<name>A0ABR9XTY9_9CHLB</name>
<gene>
    <name evidence="8" type="ORF">INT08_09945</name>
</gene>
<dbReference type="Gene3D" id="1.10.579.10">
    <property type="entry name" value="DNA Cyclobutane Dipyrimidine Photolyase, subunit A, domain 3"/>
    <property type="match status" value="1"/>
</dbReference>
<comment type="cofactor">
    <cofactor evidence="1">
        <name>(6R)-5,10-methylene-5,6,7,8-tetrahydrofolate</name>
        <dbReference type="ChEBI" id="CHEBI:15636"/>
    </cofactor>
</comment>
<evidence type="ECO:0000256" key="3">
    <source>
        <dbReference type="ARBA" id="ARBA00022630"/>
    </source>
</evidence>
<evidence type="ECO:0000313" key="8">
    <source>
        <dbReference type="EMBL" id="MBF0637488.1"/>
    </source>
</evidence>
<dbReference type="Pfam" id="PF03441">
    <property type="entry name" value="FAD_binding_7"/>
    <property type="match status" value="1"/>
</dbReference>
<dbReference type="PRINTS" id="PR00147">
    <property type="entry name" value="DNAPHOTLYASE"/>
</dbReference>
<evidence type="ECO:0000256" key="2">
    <source>
        <dbReference type="ARBA" id="ARBA00001974"/>
    </source>
</evidence>
<evidence type="ECO:0000256" key="5">
    <source>
        <dbReference type="ARBA" id="ARBA00022991"/>
    </source>
</evidence>
<dbReference type="InterPro" id="IPR014729">
    <property type="entry name" value="Rossmann-like_a/b/a_fold"/>
</dbReference>
<dbReference type="PANTHER" id="PTHR11455:SF9">
    <property type="entry name" value="CRYPTOCHROME CIRCADIAN CLOCK 5 ISOFORM X1"/>
    <property type="match status" value="1"/>
</dbReference>
<dbReference type="PANTHER" id="PTHR11455">
    <property type="entry name" value="CRYPTOCHROME"/>
    <property type="match status" value="1"/>
</dbReference>
<dbReference type="InterPro" id="IPR005101">
    <property type="entry name" value="Cryptochr/Photolyase_FAD-bd"/>
</dbReference>
<dbReference type="PROSITE" id="PS00394">
    <property type="entry name" value="DNA_PHOTOLYASES_1_1"/>
    <property type="match status" value="1"/>
</dbReference>
<protein>
    <submittedName>
        <fullName evidence="8">Deoxyribodipyrimidine photo-lyase</fullName>
    </submittedName>
</protein>
<proteinExistence type="inferred from homology"/>
<dbReference type="InterPro" id="IPR036155">
    <property type="entry name" value="Crypto/Photolyase_N_sf"/>
</dbReference>
<accession>A0ABR9XTY9</accession>
<evidence type="ECO:0000256" key="1">
    <source>
        <dbReference type="ARBA" id="ARBA00001932"/>
    </source>
</evidence>
<evidence type="ECO:0000256" key="6">
    <source>
        <dbReference type="RuleBase" id="RU004182"/>
    </source>
</evidence>
<dbReference type="SUPFAM" id="SSF52425">
    <property type="entry name" value="Cryptochrome/photolyase, N-terminal domain"/>
    <property type="match status" value="1"/>
</dbReference>
<evidence type="ECO:0000259" key="7">
    <source>
        <dbReference type="PROSITE" id="PS51645"/>
    </source>
</evidence>
<comment type="cofactor">
    <cofactor evidence="2">
        <name>FAD</name>
        <dbReference type="ChEBI" id="CHEBI:57692"/>
    </cofactor>
</comment>
<dbReference type="EMBL" id="JADGII010000023">
    <property type="protein sequence ID" value="MBF0637488.1"/>
    <property type="molecule type" value="Genomic_DNA"/>
</dbReference>
<organism evidence="8 9">
    <name type="scientific">Prosthecochloris ethylica</name>
    <dbReference type="NCBI Taxonomy" id="2743976"/>
    <lineage>
        <taxon>Bacteria</taxon>
        <taxon>Pseudomonadati</taxon>
        <taxon>Chlorobiota</taxon>
        <taxon>Chlorobiia</taxon>
        <taxon>Chlorobiales</taxon>
        <taxon>Chlorobiaceae</taxon>
        <taxon>Prosthecochloris</taxon>
    </lineage>
</organism>
<dbReference type="InterPro" id="IPR002081">
    <property type="entry name" value="Cryptochrome/DNA_photolyase_1"/>
</dbReference>
<comment type="similarity">
    <text evidence="6">Belongs to the DNA photolyase family.</text>
</comment>
<keyword evidence="3 6" id="KW-0285">Flavoprotein</keyword>
<evidence type="ECO:0000256" key="4">
    <source>
        <dbReference type="ARBA" id="ARBA00022827"/>
    </source>
</evidence>
<dbReference type="Gene3D" id="3.40.50.620">
    <property type="entry name" value="HUPs"/>
    <property type="match status" value="1"/>
</dbReference>
<evidence type="ECO:0000313" key="9">
    <source>
        <dbReference type="Proteomes" id="UP000619838"/>
    </source>
</evidence>
<keyword evidence="9" id="KW-1185">Reference proteome</keyword>
<dbReference type="RefSeq" id="WP_175187528.1">
    <property type="nucleotide sequence ID" value="NZ_JABVZQ010000010.1"/>
</dbReference>
<dbReference type="PROSITE" id="PS51645">
    <property type="entry name" value="PHR_CRY_ALPHA_BETA"/>
    <property type="match status" value="1"/>
</dbReference>
<feature type="domain" description="Photolyase/cryptochrome alpha/beta" evidence="7">
    <location>
        <begin position="4"/>
        <end position="128"/>
    </location>
</feature>
<keyword evidence="4 6" id="KW-0274">FAD</keyword>
<dbReference type="InterPro" id="IPR036134">
    <property type="entry name" value="Crypto/Photolyase_FAD-like_sf"/>
</dbReference>
<dbReference type="InterPro" id="IPR018394">
    <property type="entry name" value="DNA_photolyase_1_CS_C"/>
</dbReference>
<comment type="caution">
    <text evidence="8">The sequence shown here is derived from an EMBL/GenBank/DDBJ whole genome shotgun (WGS) entry which is preliminary data.</text>
</comment>
<dbReference type="Proteomes" id="UP000619838">
    <property type="component" value="Unassembled WGS sequence"/>
</dbReference>
<dbReference type="Pfam" id="PF00875">
    <property type="entry name" value="DNA_photolyase"/>
    <property type="match status" value="1"/>
</dbReference>
<dbReference type="Gene3D" id="1.25.40.80">
    <property type="match status" value="1"/>
</dbReference>
<reference evidence="8 9" key="1">
    <citation type="journal article" date="2020" name="Microorganisms">
        <title>Simultaneous Genome Sequencing of Prosthecochloris ethylica and Desulfuromonas acetoxidans within a Syntrophic Mixture Reveals Unique Pili and Protein Interactions.</title>
        <authorList>
            <person name="Kyndt J.A."/>
            <person name="Van Beeumen J.J."/>
            <person name="Meyer T.E."/>
        </authorList>
    </citation>
    <scope>NUCLEOTIDE SEQUENCE [LARGE SCALE GENOMIC DNA]</scope>
    <source>
        <strain evidence="8 9">N3</strain>
    </source>
</reference>
<sequence>MDETCTICWFRNDLRLQDNPALTAAAAEGRVLPLYIHQHEQLARATGAAGRWWLHHALSNLNDALGRNLLISSGDPEAIILRLARLTGARSVVCNRVYDPEGVEQDKRIFEKLSNNGISVRTFNASLLQEPWLVLKPDGTPYRIFTPFYRNGYAGRKQSYTPLPVPPRLQTFSPEHESLPLERLGLLPDHPWHRKFTPIWQPGEEGAHKRLKEFVQHGLQGYSKGRDFPAEPHVSRLSPSLRFGEISPRQIWHALKNLPESEDRERFLTEIGWREFAYSLLFYNPSMPERPLQHKYSAFAWNDDMHALKLWQQGRTGYPLVDAGMRELWQTGYMHNRLRMITGSFLVKNLRIHWKHGRDWFHDCLLDADAANNNAGWQWVAGCGTDAAPYFRIFNPVTQAKRFDPAGTYTRRYIPELSRLPDRYLFEPWKAPPDILRDAGITPGVTYPEPIVDLQASRQAALQALKQLED</sequence>
<dbReference type="SUPFAM" id="SSF48173">
    <property type="entry name" value="Cryptochrome/photolyase FAD-binding domain"/>
    <property type="match status" value="1"/>
</dbReference>